<reference evidence="6 7" key="1">
    <citation type="submission" date="2023-10" db="EMBL/GenBank/DDBJ databases">
        <title>Rubellicoccus peritrichatus gen. nov., sp. nov., isolated from an algae of coral reef tank.</title>
        <authorList>
            <person name="Luo J."/>
        </authorList>
    </citation>
    <scope>NUCLEOTIDE SEQUENCE [LARGE SCALE GENOMIC DNA]</scope>
    <source>
        <strain evidence="6 7">CR14</strain>
    </source>
</reference>
<feature type="domain" description="GH16" evidence="5">
    <location>
        <begin position="198"/>
        <end position="446"/>
    </location>
</feature>
<evidence type="ECO:0000256" key="4">
    <source>
        <dbReference type="ARBA" id="ARBA00022729"/>
    </source>
</evidence>
<sequence length="884" mass="95117">MNAAPPPGNFTLTFEDQFNGTYLDGAIWRQGIHDGSPAGYSTSGTGAAIKRENIEVDNGVLRLTAKQESGTQNNLNFNYTSGEVSTFRSFSRSTGDQGFKQTYGYIEARMRWDSVQGLWPAFWTMPDRGLYGYQNYFNRSFLKFDLTGVSLSGITSATLRLKVAGIQNTSPGLYDGKTNTVVMGVHDDSWVESGSGGITWNNMPMPDPRWLDQKYDNRTIGSTVDLDVTEFIAEQVGDSDKVFTLLLTDTLRQWNWVDYHSREAAISSNRPVLIVNGISYQAVADARVAAGTVANTNYGTQDTLRVWEVYQTGNEVTTVDSGGGKGMEIDIMEVLGKWGSNVTGSVLHWNGYTNGISNDSTGWGRMPVQDTSVFHEYGVYWEDGLLEFYVDGVKTATYEDSRAPSVPAYLIFSLQTGGWDNNTPSSAINGKSLEVDWVRVWSGTKSGSTQSSTSINGNGDVTFGEDYSVYGGSGNAGAKVTLADDGDVFAASLNGWVKFPLSYTVTADTWVDLTIDSSNVGEVLAFGLDENDNASDTKRLFQLAGSFTWANAWQDANDYIAETGPLTYSLNVGSFYTGAMSYLALASDDDANSKIYTRYSNVRIYESTGGGGPGATINIGSLNSGVAALDSRSGTGYLMYSAQNVITRFGAYTGNADHIIAVIWNGSAWYADTNFGQVAFTPVSTDVLLATVDFTNDTVVSLEGSAGIEYGIDYGYYSGDLVYTANMWNGSSNSGEFGVSGTSFSLNGSGASPINIGALNSGIAAVDGRTGTGYLMYSDQNVITRFGAYTGNSDHVIAVIWNGSAWYADTNFSQVAFTPVSTDILLATVDFTNDSVGSLEGTNSTFNGIQEGYASGDLGYIADWWNGGSNDGEFTVTGTTFTPW</sequence>
<dbReference type="PANTHER" id="PTHR10963">
    <property type="entry name" value="GLYCOSYL HYDROLASE-RELATED"/>
    <property type="match status" value="1"/>
</dbReference>
<evidence type="ECO:0000256" key="1">
    <source>
        <dbReference type="ARBA" id="ARBA00004613"/>
    </source>
</evidence>
<evidence type="ECO:0000256" key="3">
    <source>
        <dbReference type="ARBA" id="ARBA00022525"/>
    </source>
</evidence>
<dbReference type="Gene3D" id="2.60.120.200">
    <property type="match status" value="2"/>
</dbReference>
<gene>
    <name evidence="6" type="ORF">RZN69_15855</name>
</gene>
<keyword evidence="4" id="KW-0732">Signal</keyword>
<dbReference type="EMBL" id="CP136920">
    <property type="protein sequence ID" value="WOO40096.1"/>
    <property type="molecule type" value="Genomic_DNA"/>
</dbReference>
<evidence type="ECO:0000259" key="5">
    <source>
        <dbReference type="PROSITE" id="PS51762"/>
    </source>
</evidence>
<evidence type="ECO:0000313" key="6">
    <source>
        <dbReference type="EMBL" id="WOO40096.1"/>
    </source>
</evidence>
<keyword evidence="3" id="KW-0964">Secreted</keyword>
<dbReference type="PROSITE" id="PS51762">
    <property type="entry name" value="GH16_2"/>
    <property type="match status" value="1"/>
</dbReference>
<dbReference type="NCBIfam" id="NF033679">
    <property type="entry name" value="DNRLRE_dom"/>
    <property type="match status" value="1"/>
</dbReference>
<accession>A0AAQ3QS85</accession>
<dbReference type="KEGG" id="puo:RZN69_15855"/>
<dbReference type="GO" id="GO:0005576">
    <property type="term" value="C:extracellular region"/>
    <property type="evidence" value="ECO:0007669"/>
    <property type="project" value="UniProtKB-SubCell"/>
</dbReference>
<evidence type="ECO:0000256" key="2">
    <source>
        <dbReference type="ARBA" id="ARBA00006865"/>
    </source>
</evidence>
<dbReference type="InterPro" id="IPR000757">
    <property type="entry name" value="Beta-glucanase-like"/>
</dbReference>
<dbReference type="InterPro" id="IPR013320">
    <property type="entry name" value="ConA-like_dom_sf"/>
</dbReference>
<dbReference type="RefSeq" id="WP_317832202.1">
    <property type="nucleotide sequence ID" value="NZ_CP136920.1"/>
</dbReference>
<protein>
    <submittedName>
        <fullName evidence="6">Family 16 glycosylhydrolase</fullName>
    </submittedName>
</protein>
<dbReference type="InterPro" id="IPR055372">
    <property type="entry name" value="CBM96"/>
</dbReference>
<dbReference type="Pfam" id="PF00722">
    <property type="entry name" value="Glyco_hydro_16"/>
    <property type="match status" value="1"/>
</dbReference>
<dbReference type="GO" id="GO:0004553">
    <property type="term" value="F:hydrolase activity, hydrolyzing O-glycosyl compounds"/>
    <property type="evidence" value="ECO:0007669"/>
    <property type="project" value="InterPro"/>
</dbReference>
<evidence type="ECO:0000313" key="7">
    <source>
        <dbReference type="Proteomes" id="UP001304300"/>
    </source>
</evidence>
<dbReference type="SUPFAM" id="SSF49899">
    <property type="entry name" value="Concanavalin A-like lectins/glucanases"/>
    <property type="match status" value="1"/>
</dbReference>
<proteinExistence type="inferred from homology"/>
<dbReference type="Pfam" id="PF24517">
    <property type="entry name" value="CBM96"/>
    <property type="match status" value="1"/>
</dbReference>
<comment type="similarity">
    <text evidence="2">Belongs to the glycosyl hydrolase 16 family.</text>
</comment>
<dbReference type="GO" id="GO:0005975">
    <property type="term" value="P:carbohydrate metabolic process"/>
    <property type="evidence" value="ECO:0007669"/>
    <property type="project" value="InterPro"/>
</dbReference>
<keyword evidence="7" id="KW-1185">Reference proteome</keyword>
<dbReference type="PANTHER" id="PTHR10963:SF55">
    <property type="entry name" value="GLYCOSIDE HYDROLASE FAMILY 16 PROTEIN"/>
    <property type="match status" value="1"/>
</dbReference>
<organism evidence="6 7">
    <name type="scientific">Rubellicoccus peritrichatus</name>
    <dbReference type="NCBI Taxonomy" id="3080537"/>
    <lineage>
        <taxon>Bacteria</taxon>
        <taxon>Pseudomonadati</taxon>
        <taxon>Verrucomicrobiota</taxon>
        <taxon>Opitutia</taxon>
        <taxon>Puniceicoccales</taxon>
        <taxon>Cerasicoccaceae</taxon>
        <taxon>Rubellicoccus</taxon>
    </lineage>
</organism>
<comment type="subcellular location">
    <subcellularLocation>
        <location evidence="1">Secreted</location>
    </subcellularLocation>
</comment>
<dbReference type="CDD" id="cd00413">
    <property type="entry name" value="Glyco_hydrolase_16"/>
    <property type="match status" value="1"/>
</dbReference>
<dbReference type="InterPro" id="IPR050546">
    <property type="entry name" value="Glycosyl_Hydrlase_16"/>
</dbReference>
<dbReference type="Proteomes" id="UP001304300">
    <property type="component" value="Chromosome"/>
</dbReference>
<dbReference type="AlphaFoldDB" id="A0AAQ3QS85"/>
<name>A0AAQ3QS85_9BACT</name>